<dbReference type="GO" id="GO:0030655">
    <property type="term" value="P:beta-lactam antibiotic catabolic process"/>
    <property type="evidence" value="ECO:0007669"/>
    <property type="project" value="InterPro"/>
</dbReference>
<dbReference type="Pfam" id="PF13354">
    <property type="entry name" value="Beta-lactamase2"/>
    <property type="match status" value="1"/>
</dbReference>
<dbReference type="AlphaFoldDB" id="A0A1K0GDH9"/>
<sequence length="290" mass="31102">MPFDDDVFAAGGVEGWLHARDIDTGRAMGCRAGEPVVLSSVFKILLALEFARQVASGALDPAERVTVGGGDRLGGWGTGGCADDIELSLRDLAYFTMSVSDNTAADVLLRRVGPDLLPLLAAELGLTRTRVVGGPREMLETMFADVGVADAAGFARVFPTLSDAQVRSLRVFDPQRTTSSTPEEITRLLQLVWRDAAGTPEACAMVRDLMARQMFWTRLAAAFPAGVRVSGKTGTLPGLHMEAGVAEYPDGGRYALAVFVRTHRLDTSRMDVDRLLGRAAAAAVRHLRDE</sequence>
<evidence type="ECO:0000259" key="1">
    <source>
        <dbReference type="Pfam" id="PF13354"/>
    </source>
</evidence>
<dbReference type="Gene3D" id="3.40.710.10">
    <property type="entry name" value="DD-peptidase/beta-lactamase superfamily"/>
    <property type="match status" value="1"/>
</dbReference>
<gene>
    <name evidence="2" type="ORF">BG844_33305</name>
</gene>
<dbReference type="RefSeq" id="WP_071809408.1">
    <property type="nucleotide sequence ID" value="NZ_MEIA01000490.1"/>
</dbReference>
<dbReference type="GO" id="GO:0046677">
    <property type="term" value="P:response to antibiotic"/>
    <property type="evidence" value="ECO:0007669"/>
    <property type="project" value="InterPro"/>
</dbReference>
<dbReference type="Proteomes" id="UP000182486">
    <property type="component" value="Unassembled WGS sequence"/>
</dbReference>
<keyword evidence="3" id="KW-1185">Reference proteome</keyword>
<name>A0A1K0GDH9_9ACTN</name>
<dbReference type="PANTHER" id="PTHR35333:SF3">
    <property type="entry name" value="BETA-LACTAMASE-TYPE TRANSPEPTIDASE FOLD CONTAINING PROTEIN"/>
    <property type="match status" value="1"/>
</dbReference>
<reference evidence="2 3" key="1">
    <citation type="submission" date="2016-09" db="EMBL/GenBank/DDBJ databases">
        <title>Couchioplanes caeruleus draft genome sequence.</title>
        <authorList>
            <person name="Sheehan J."/>
            <person name="Caffrey P."/>
        </authorList>
    </citation>
    <scope>NUCLEOTIDE SEQUENCE [LARGE SCALE GENOMIC DNA]</scope>
    <source>
        <strain evidence="2 3">DSM 43634</strain>
    </source>
</reference>
<dbReference type="PANTHER" id="PTHR35333">
    <property type="entry name" value="BETA-LACTAMASE"/>
    <property type="match status" value="1"/>
</dbReference>
<accession>A0A1K0GDH9</accession>
<dbReference type="GO" id="GO:0008800">
    <property type="term" value="F:beta-lactamase activity"/>
    <property type="evidence" value="ECO:0007669"/>
    <property type="project" value="InterPro"/>
</dbReference>
<dbReference type="InterPro" id="IPR045155">
    <property type="entry name" value="Beta-lactam_cat"/>
</dbReference>
<keyword evidence="2" id="KW-0378">Hydrolase</keyword>
<dbReference type="EMBL" id="MEIA01000490">
    <property type="protein sequence ID" value="OJF10206.1"/>
    <property type="molecule type" value="Genomic_DNA"/>
</dbReference>
<evidence type="ECO:0000313" key="3">
    <source>
        <dbReference type="Proteomes" id="UP000182486"/>
    </source>
</evidence>
<comment type="caution">
    <text evidence="2">The sequence shown here is derived from an EMBL/GenBank/DDBJ whole genome shotgun (WGS) entry which is preliminary data.</text>
</comment>
<proteinExistence type="predicted"/>
<dbReference type="SUPFAM" id="SSF56601">
    <property type="entry name" value="beta-lactamase/transpeptidase-like"/>
    <property type="match status" value="1"/>
</dbReference>
<evidence type="ECO:0000313" key="2">
    <source>
        <dbReference type="EMBL" id="OJF10206.1"/>
    </source>
</evidence>
<protein>
    <submittedName>
        <fullName evidence="2">Serine hydrolase</fullName>
    </submittedName>
</protein>
<feature type="domain" description="Beta-lactamase class A catalytic" evidence="1">
    <location>
        <begin position="17"/>
        <end position="260"/>
    </location>
</feature>
<dbReference type="InterPro" id="IPR000871">
    <property type="entry name" value="Beta-lactam_class-A"/>
</dbReference>
<dbReference type="InterPro" id="IPR012338">
    <property type="entry name" value="Beta-lactam/transpept-like"/>
</dbReference>
<organism evidence="2 3">
    <name type="scientific">Couchioplanes caeruleus subsp. caeruleus</name>
    <dbReference type="NCBI Taxonomy" id="56427"/>
    <lineage>
        <taxon>Bacteria</taxon>
        <taxon>Bacillati</taxon>
        <taxon>Actinomycetota</taxon>
        <taxon>Actinomycetes</taxon>
        <taxon>Micromonosporales</taxon>
        <taxon>Micromonosporaceae</taxon>
        <taxon>Couchioplanes</taxon>
    </lineage>
</organism>